<protein>
    <submittedName>
        <fullName evidence="1 2">Uncharacterized protein</fullName>
    </submittedName>
</protein>
<evidence type="ECO:0000313" key="3">
    <source>
        <dbReference type="Proteomes" id="UP000002051"/>
    </source>
</evidence>
<keyword evidence="3" id="KW-1185">Reference proteome</keyword>
<reference evidence="1 3" key="1">
    <citation type="journal article" date="2011" name="Nature">
        <title>The Medicago genome provides insight into the evolution of rhizobial symbioses.</title>
        <authorList>
            <person name="Young N.D."/>
            <person name="Debelle F."/>
            <person name="Oldroyd G.E."/>
            <person name="Geurts R."/>
            <person name="Cannon S.B."/>
            <person name="Udvardi M.K."/>
            <person name="Benedito V.A."/>
            <person name="Mayer K.F."/>
            <person name="Gouzy J."/>
            <person name="Schoof H."/>
            <person name="Van de Peer Y."/>
            <person name="Proost S."/>
            <person name="Cook D.R."/>
            <person name="Meyers B.C."/>
            <person name="Spannagl M."/>
            <person name="Cheung F."/>
            <person name="De Mita S."/>
            <person name="Krishnakumar V."/>
            <person name="Gundlach H."/>
            <person name="Zhou S."/>
            <person name="Mudge J."/>
            <person name="Bharti A.K."/>
            <person name="Murray J.D."/>
            <person name="Naoumkina M.A."/>
            <person name="Rosen B."/>
            <person name="Silverstein K.A."/>
            <person name="Tang H."/>
            <person name="Rombauts S."/>
            <person name="Zhao P.X."/>
            <person name="Zhou P."/>
            <person name="Barbe V."/>
            <person name="Bardou P."/>
            <person name="Bechner M."/>
            <person name="Bellec A."/>
            <person name="Berger A."/>
            <person name="Berges H."/>
            <person name="Bidwell S."/>
            <person name="Bisseling T."/>
            <person name="Choisne N."/>
            <person name="Couloux A."/>
            <person name="Denny R."/>
            <person name="Deshpande S."/>
            <person name="Dai X."/>
            <person name="Doyle J.J."/>
            <person name="Dudez A.M."/>
            <person name="Farmer A.D."/>
            <person name="Fouteau S."/>
            <person name="Franken C."/>
            <person name="Gibelin C."/>
            <person name="Gish J."/>
            <person name="Goldstein S."/>
            <person name="Gonzalez A.J."/>
            <person name="Green P.J."/>
            <person name="Hallab A."/>
            <person name="Hartog M."/>
            <person name="Hua A."/>
            <person name="Humphray S.J."/>
            <person name="Jeong D.H."/>
            <person name="Jing Y."/>
            <person name="Jocker A."/>
            <person name="Kenton S.M."/>
            <person name="Kim D.J."/>
            <person name="Klee K."/>
            <person name="Lai H."/>
            <person name="Lang C."/>
            <person name="Lin S."/>
            <person name="Macmil S.L."/>
            <person name="Magdelenat G."/>
            <person name="Matthews L."/>
            <person name="McCorrison J."/>
            <person name="Monaghan E.L."/>
            <person name="Mun J.H."/>
            <person name="Najar F.Z."/>
            <person name="Nicholson C."/>
            <person name="Noirot C."/>
            <person name="O'Bleness M."/>
            <person name="Paule C.R."/>
            <person name="Poulain J."/>
            <person name="Prion F."/>
            <person name="Qin B."/>
            <person name="Qu C."/>
            <person name="Retzel E.F."/>
            <person name="Riddle C."/>
            <person name="Sallet E."/>
            <person name="Samain S."/>
            <person name="Samson N."/>
            <person name="Sanders I."/>
            <person name="Saurat O."/>
            <person name="Scarpelli C."/>
            <person name="Schiex T."/>
            <person name="Segurens B."/>
            <person name="Severin A.J."/>
            <person name="Sherrier D.J."/>
            <person name="Shi R."/>
            <person name="Sims S."/>
            <person name="Singer S.R."/>
            <person name="Sinharoy S."/>
            <person name="Sterck L."/>
            <person name="Viollet A."/>
            <person name="Wang B.B."/>
            <person name="Wang K."/>
            <person name="Wang M."/>
            <person name="Wang X."/>
            <person name="Warfsmann J."/>
            <person name="Weissenbach J."/>
            <person name="White D.D."/>
            <person name="White J.D."/>
            <person name="Wiley G.B."/>
            <person name="Wincker P."/>
            <person name="Xing Y."/>
            <person name="Yang L."/>
            <person name="Yao Z."/>
            <person name="Ying F."/>
            <person name="Zhai J."/>
            <person name="Zhou L."/>
            <person name="Zuber A."/>
            <person name="Denarie J."/>
            <person name="Dixon R.A."/>
            <person name="May G.D."/>
            <person name="Schwartz D.C."/>
            <person name="Rogers J."/>
            <person name="Quetier F."/>
            <person name="Town C.D."/>
            <person name="Roe B.A."/>
        </authorList>
    </citation>
    <scope>NUCLEOTIDE SEQUENCE [LARGE SCALE GENOMIC DNA]</scope>
    <source>
        <strain evidence="1">A17</strain>
        <strain evidence="2 3">cv. Jemalong A17</strain>
    </source>
</reference>
<reference evidence="2" key="3">
    <citation type="submission" date="2015-06" db="UniProtKB">
        <authorList>
            <consortium name="EnsemblPlants"/>
        </authorList>
    </citation>
    <scope>IDENTIFICATION</scope>
    <source>
        <strain evidence="2">cv. Jemalong A17</strain>
    </source>
</reference>
<proteinExistence type="predicted"/>
<accession>A0A072TKX7</accession>
<dbReference type="AlphaFoldDB" id="A0A072TKX7"/>
<dbReference type="EMBL" id="KL402735">
    <property type="protein sequence ID" value="KEH17513.1"/>
    <property type="molecule type" value="Genomic_DNA"/>
</dbReference>
<dbReference type="Proteomes" id="UP000002051">
    <property type="component" value="Unassembled WGS sequence"/>
</dbReference>
<dbReference type="EnsemblPlants" id="KEH17513">
    <property type="protein sequence ID" value="KEH17513"/>
    <property type="gene ID" value="MTR_0010s0360"/>
</dbReference>
<evidence type="ECO:0000313" key="2">
    <source>
        <dbReference type="EnsemblPlants" id="KEH17513"/>
    </source>
</evidence>
<sequence>MSDRFDDDVVEAMKELISLWVINPSRQVSHRKTLVQSFGPICFVACSAETATKAQTKASIKAGPRLYLFITRDIKYMVVFIYKNGYDIREIIGRQIKISKSKLLESPCQIHSTHANVPSSSIDKA</sequence>
<organism evidence="1 3">
    <name type="scientific">Medicago truncatula</name>
    <name type="common">Barrel medic</name>
    <name type="synonym">Medicago tribuloides</name>
    <dbReference type="NCBI Taxonomy" id="3880"/>
    <lineage>
        <taxon>Eukaryota</taxon>
        <taxon>Viridiplantae</taxon>
        <taxon>Streptophyta</taxon>
        <taxon>Embryophyta</taxon>
        <taxon>Tracheophyta</taxon>
        <taxon>Spermatophyta</taxon>
        <taxon>Magnoliopsida</taxon>
        <taxon>eudicotyledons</taxon>
        <taxon>Gunneridae</taxon>
        <taxon>Pentapetalae</taxon>
        <taxon>rosids</taxon>
        <taxon>fabids</taxon>
        <taxon>Fabales</taxon>
        <taxon>Fabaceae</taxon>
        <taxon>Papilionoideae</taxon>
        <taxon>50 kb inversion clade</taxon>
        <taxon>NPAAA clade</taxon>
        <taxon>Hologalegina</taxon>
        <taxon>IRL clade</taxon>
        <taxon>Trifolieae</taxon>
        <taxon>Medicago</taxon>
    </lineage>
</organism>
<reference evidence="1 3" key="2">
    <citation type="journal article" date="2014" name="BMC Genomics">
        <title>An improved genome release (version Mt4.0) for the model legume Medicago truncatula.</title>
        <authorList>
            <person name="Tang H."/>
            <person name="Krishnakumar V."/>
            <person name="Bidwell S."/>
            <person name="Rosen B."/>
            <person name="Chan A."/>
            <person name="Zhou S."/>
            <person name="Gentzbittel L."/>
            <person name="Childs K.L."/>
            <person name="Yandell M."/>
            <person name="Gundlach H."/>
            <person name="Mayer K.F."/>
            <person name="Schwartz D.C."/>
            <person name="Town C.D."/>
        </authorList>
    </citation>
    <scope>GENOME REANNOTATION</scope>
    <source>
        <strain evidence="1">A17</strain>
        <strain evidence="2 3">cv. Jemalong A17</strain>
    </source>
</reference>
<name>A0A072TKX7_MEDTR</name>
<gene>
    <name evidence="1" type="ORF">MTR_0010s0360</name>
</gene>
<dbReference type="HOGENOM" id="CLU_1996051_0_0_1"/>
<evidence type="ECO:0000313" key="1">
    <source>
        <dbReference type="EMBL" id="KEH17513.1"/>
    </source>
</evidence>